<evidence type="ECO:0000256" key="5">
    <source>
        <dbReference type="ARBA" id="ARBA00023136"/>
    </source>
</evidence>
<dbReference type="GO" id="GO:0015171">
    <property type="term" value="F:amino acid transmembrane transporter activity"/>
    <property type="evidence" value="ECO:0007669"/>
    <property type="project" value="TreeGrafter"/>
</dbReference>
<feature type="transmembrane region" description="Helical" evidence="6">
    <location>
        <begin position="142"/>
        <end position="162"/>
    </location>
</feature>
<dbReference type="AlphaFoldDB" id="A0A222GA86"/>
<evidence type="ECO:0000313" key="7">
    <source>
        <dbReference type="EMBL" id="ASP48806.1"/>
    </source>
</evidence>
<feature type="transmembrane region" description="Helical" evidence="6">
    <location>
        <begin position="71"/>
        <end position="91"/>
    </location>
</feature>
<keyword evidence="5 6" id="KW-0472">Membrane</keyword>
<keyword evidence="4 6" id="KW-1133">Transmembrane helix</keyword>
<protein>
    <submittedName>
        <fullName evidence="7">Lysine transporter LysE</fullName>
    </submittedName>
</protein>
<proteinExistence type="predicted"/>
<sequence length="205" mass="22573">MDYITAIVLFAIVSAVTPGPNNITVMASGANFGIRKSLPVFLGICIGFAIMLLLFGIGFGQIFEKFPVLHLMVKLFGTLYLLYLAYLIATAAELSTANTQAKPLSFMHGVLFQWLNGKAWVVATGAIAAFTTVGADFYTQNFIIAFIFLIFSFPCVGIWLFFGSMLKTLLKSRQHRIMFNYAMSGLLVMSVIPVVIELTVIFINK</sequence>
<dbReference type="Proteomes" id="UP000202259">
    <property type="component" value="Chromosome"/>
</dbReference>
<dbReference type="RefSeq" id="WP_081152414.1">
    <property type="nucleotide sequence ID" value="NZ_CP020465.1"/>
</dbReference>
<evidence type="ECO:0000256" key="4">
    <source>
        <dbReference type="ARBA" id="ARBA00022989"/>
    </source>
</evidence>
<comment type="subcellular location">
    <subcellularLocation>
        <location evidence="1">Cell membrane</location>
        <topology evidence="1">Multi-pass membrane protein</topology>
    </subcellularLocation>
</comment>
<evidence type="ECO:0000256" key="6">
    <source>
        <dbReference type="SAM" id="Phobius"/>
    </source>
</evidence>
<dbReference type="KEGG" id="cber:B5D82_14140"/>
<evidence type="ECO:0000256" key="2">
    <source>
        <dbReference type="ARBA" id="ARBA00022475"/>
    </source>
</evidence>
<feature type="transmembrane region" description="Helical" evidence="6">
    <location>
        <begin position="182"/>
        <end position="203"/>
    </location>
</feature>
<keyword evidence="2" id="KW-1003">Cell membrane</keyword>
<keyword evidence="3 6" id="KW-0812">Transmembrane</keyword>
<evidence type="ECO:0000256" key="3">
    <source>
        <dbReference type="ARBA" id="ARBA00022692"/>
    </source>
</evidence>
<dbReference type="Pfam" id="PF01810">
    <property type="entry name" value="LysE"/>
    <property type="match status" value="1"/>
</dbReference>
<evidence type="ECO:0000313" key="8">
    <source>
        <dbReference type="Proteomes" id="UP000202259"/>
    </source>
</evidence>
<evidence type="ECO:0000256" key="1">
    <source>
        <dbReference type="ARBA" id="ARBA00004651"/>
    </source>
</evidence>
<organism evidence="7 8">
    <name type="scientific">Cognaticolwellia beringensis</name>
    <dbReference type="NCBI Taxonomy" id="1967665"/>
    <lineage>
        <taxon>Bacteria</taxon>
        <taxon>Pseudomonadati</taxon>
        <taxon>Pseudomonadota</taxon>
        <taxon>Gammaproteobacteria</taxon>
        <taxon>Alteromonadales</taxon>
        <taxon>Colwelliaceae</taxon>
        <taxon>Cognaticolwellia</taxon>
    </lineage>
</organism>
<dbReference type="OrthoDB" id="9812084at2"/>
<dbReference type="PANTHER" id="PTHR30086">
    <property type="entry name" value="ARGININE EXPORTER PROTEIN ARGO"/>
    <property type="match status" value="1"/>
</dbReference>
<dbReference type="GO" id="GO:0005886">
    <property type="term" value="C:plasma membrane"/>
    <property type="evidence" value="ECO:0007669"/>
    <property type="project" value="UniProtKB-SubCell"/>
</dbReference>
<dbReference type="EMBL" id="CP020465">
    <property type="protein sequence ID" value="ASP48806.1"/>
    <property type="molecule type" value="Genomic_DNA"/>
</dbReference>
<feature type="transmembrane region" description="Helical" evidence="6">
    <location>
        <begin position="39"/>
        <end position="59"/>
    </location>
</feature>
<name>A0A222GA86_9GAMM</name>
<dbReference type="PANTHER" id="PTHR30086:SF20">
    <property type="entry name" value="ARGININE EXPORTER PROTEIN ARGO-RELATED"/>
    <property type="match status" value="1"/>
</dbReference>
<gene>
    <name evidence="7" type="ORF">B5D82_14140</name>
</gene>
<dbReference type="GO" id="GO:0033228">
    <property type="term" value="P:cysteine export across plasma membrane"/>
    <property type="evidence" value="ECO:0007669"/>
    <property type="project" value="TreeGrafter"/>
</dbReference>
<dbReference type="InterPro" id="IPR001123">
    <property type="entry name" value="LeuE-type"/>
</dbReference>
<feature type="transmembrane region" description="Helical" evidence="6">
    <location>
        <begin position="111"/>
        <end position="130"/>
    </location>
</feature>
<keyword evidence="8" id="KW-1185">Reference proteome</keyword>
<reference evidence="7 8" key="1">
    <citation type="submission" date="2017-08" db="EMBL/GenBank/DDBJ databases">
        <title>Complete genome of Colwellia sp. NB097-1, a psychrophile bacterium ioslated from Bering Sea.</title>
        <authorList>
            <person name="Chen X."/>
        </authorList>
    </citation>
    <scope>NUCLEOTIDE SEQUENCE [LARGE SCALE GENOMIC DNA]</scope>
    <source>
        <strain evidence="7 8">NB097-1</strain>
    </source>
</reference>
<accession>A0A222GA86</accession>